<protein>
    <recommendedName>
        <fullName evidence="4">Tc1-like transposase DDE domain-containing protein</fullName>
    </recommendedName>
</protein>
<accession>A0A2J7PK99</accession>
<organism evidence="2 3">
    <name type="scientific">Cryptotermes secundus</name>
    <dbReference type="NCBI Taxonomy" id="105785"/>
    <lineage>
        <taxon>Eukaryota</taxon>
        <taxon>Metazoa</taxon>
        <taxon>Ecdysozoa</taxon>
        <taxon>Arthropoda</taxon>
        <taxon>Hexapoda</taxon>
        <taxon>Insecta</taxon>
        <taxon>Pterygota</taxon>
        <taxon>Neoptera</taxon>
        <taxon>Polyneoptera</taxon>
        <taxon>Dictyoptera</taxon>
        <taxon>Blattodea</taxon>
        <taxon>Blattoidea</taxon>
        <taxon>Termitoidae</taxon>
        <taxon>Kalotermitidae</taxon>
        <taxon>Cryptotermitinae</taxon>
        <taxon>Cryptotermes</taxon>
    </lineage>
</organism>
<gene>
    <name evidence="2" type="ORF">B7P43_G00859</name>
</gene>
<proteinExistence type="predicted"/>
<dbReference type="Gene3D" id="3.30.420.10">
    <property type="entry name" value="Ribonuclease H-like superfamily/Ribonuclease H"/>
    <property type="match status" value="1"/>
</dbReference>
<comment type="caution">
    <text evidence="2">The sequence shown here is derived from an EMBL/GenBank/DDBJ whole genome shotgun (WGS) entry which is preliminary data.</text>
</comment>
<name>A0A2J7PK99_9NEOP</name>
<reference evidence="2 3" key="1">
    <citation type="submission" date="2017-12" db="EMBL/GenBank/DDBJ databases">
        <title>Hemimetabolous genomes reveal molecular basis of termite eusociality.</title>
        <authorList>
            <person name="Harrison M.C."/>
            <person name="Jongepier E."/>
            <person name="Robertson H.M."/>
            <person name="Arning N."/>
            <person name="Bitard-Feildel T."/>
            <person name="Chao H."/>
            <person name="Childers C.P."/>
            <person name="Dinh H."/>
            <person name="Doddapaneni H."/>
            <person name="Dugan S."/>
            <person name="Gowin J."/>
            <person name="Greiner C."/>
            <person name="Han Y."/>
            <person name="Hu H."/>
            <person name="Hughes D.S.T."/>
            <person name="Huylmans A.-K."/>
            <person name="Kemena C."/>
            <person name="Kremer L.P.M."/>
            <person name="Lee S.L."/>
            <person name="Lopez-Ezquerra A."/>
            <person name="Mallet L."/>
            <person name="Monroy-Kuhn J.M."/>
            <person name="Moser A."/>
            <person name="Murali S.C."/>
            <person name="Muzny D.M."/>
            <person name="Otani S."/>
            <person name="Piulachs M.-D."/>
            <person name="Poelchau M."/>
            <person name="Qu J."/>
            <person name="Schaub F."/>
            <person name="Wada-Katsumata A."/>
            <person name="Worley K.C."/>
            <person name="Xie Q."/>
            <person name="Ylla G."/>
            <person name="Poulsen M."/>
            <person name="Gibbs R.A."/>
            <person name="Schal C."/>
            <person name="Richards S."/>
            <person name="Belles X."/>
            <person name="Korb J."/>
            <person name="Bornberg-Bauer E."/>
        </authorList>
    </citation>
    <scope>NUCLEOTIDE SEQUENCE [LARGE SCALE GENOMIC DNA]</scope>
    <source>
        <tissue evidence="2">Whole body</tissue>
    </source>
</reference>
<feature type="region of interest" description="Disordered" evidence="1">
    <location>
        <begin position="1"/>
        <end position="26"/>
    </location>
</feature>
<dbReference type="STRING" id="105785.A0A2J7PK99"/>
<dbReference type="GO" id="GO:0003676">
    <property type="term" value="F:nucleic acid binding"/>
    <property type="evidence" value="ECO:0007669"/>
    <property type="project" value="InterPro"/>
</dbReference>
<evidence type="ECO:0008006" key="4">
    <source>
        <dbReference type="Google" id="ProtNLM"/>
    </source>
</evidence>
<dbReference type="PANTHER" id="PTHR46060:SF1">
    <property type="entry name" value="MARINER MOS1 TRANSPOSASE-LIKE PROTEIN"/>
    <property type="match status" value="1"/>
</dbReference>
<evidence type="ECO:0000313" key="2">
    <source>
        <dbReference type="EMBL" id="PNF16756.1"/>
    </source>
</evidence>
<evidence type="ECO:0000313" key="3">
    <source>
        <dbReference type="Proteomes" id="UP000235965"/>
    </source>
</evidence>
<dbReference type="AlphaFoldDB" id="A0A2J7PK99"/>
<keyword evidence="3" id="KW-1185">Reference proteome</keyword>
<dbReference type="PANTHER" id="PTHR46060">
    <property type="entry name" value="MARINER MOS1 TRANSPOSASE-LIKE PROTEIN"/>
    <property type="match status" value="1"/>
</dbReference>
<sequence>MGSRNGYWSESKKKRDHWEDQDVGRERAHTADAVKDLLRRWRWEILQHPPYSPDMIPCDYALFAKMKEPLRGTRYNTREEIIHAVGRSLLDVKRSGRADGVRRLPQIWQKVVHMGGGRLY</sequence>
<dbReference type="InterPro" id="IPR036397">
    <property type="entry name" value="RNaseH_sf"/>
</dbReference>
<dbReference type="InParanoid" id="A0A2J7PK99"/>
<dbReference type="EMBL" id="NEVH01024940">
    <property type="protein sequence ID" value="PNF16756.1"/>
    <property type="molecule type" value="Genomic_DNA"/>
</dbReference>
<dbReference type="InterPro" id="IPR052709">
    <property type="entry name" value="Transposase-MT_Hybrid"/>
</dbReference>
<feature type="compositionally biased region" description="Basic and acidic residues" evidence="1">
    <location>
        <begin position="10"/>
        <end position="26"/>
    </location>
</feature>
<evidence type="ECO:0000256" key="1">
    <source>
        <dbReference type="SAM" id="MobiDB-lite"/>
    </source>
</evidence>
<dbReference type="Proteomes" id="UP000235965">
    <property type="component" value="Unassembled WGS sequence"/>
</dbReference>